<reference evidence="9 10" key="1">
    <citation type="submission" date="2016-07" db="EMBL/GenBank/DDBJ databases">
        <title>Pervasive Adenine N6-methylation of Active Genes in Fungi.</title>
        <authorList>
            <consortium name="DOE Joint Genome Institute"/>
            <person name="Mondo S.J."/>
            <person name="Dannebaum R.O."/>
            <person name="Kuo R.C."/>
            <person name="Labutti K."/>
            <person name="Haridas S."/>
            <person name="Kuo A."/>
            <person name="Salamov A."/>
            <person name="Ahrendt S.R."/>
            <person name="Lipzen A."/>
            <person name="Sullivan W."/>
            <person name="Andreopoulos W.B."/>
            <person name="Clum A."/>
            <person name="Lindquist E."/>
            <person name="Daum C."/>
            <person name="Ramamoorthy G.K."/>
            <person name="Gryganskyi A."/>
            <person name="Culley D."/>
            <person name="Magnuson J.K."/>
            <person name="James T.Y."/>
            <person name="O'Malley M.A."/>
            <person name="Stajich J.E."/>
            <person name="Spatafora J.W."/>
            <person name="Visel A."/>
            <person name="Grigoriev I.V."/>
        </authorList>
    </citation>
    <scope>NUCLEOTIDE SEQUENCE [LARGE SCALE GENOMIC DNA]</scope>
    <source>
        <strain evidence="9 10">12-1054</strain>
    </source>
</reference>
<dbReference type="Proteomes" id="UP000193685">
    <property type="component" value="Unassembled WGS sequence"/>
</dbReference>
<keyword evidence="2 7" id="KW-0963">Cytoplasm</keyword>
<dbReference type="GO" id="GO:0031251">
    <property type="term" value="C:PAN complex"/>
    <property type="evidence" value="ECO:0007669"/>
    <property type="project" value="UniProtKB-UniRule"/>
</dbReference>
<evidence type="ECO:0000256" key="2">
    <source>
        <dbReference type="ARBA" id="ARBA00022490"/>
    </source>
</evidence>
<comment type="caution">
    <text evidence="9">The sequence shown here is derived from an EMBL/GenBank/DDBJ whole genome shotgun (WGS) entry which is preliminary data.</text>
</comment>
<evidence type="ECO:0000313" key="9">
    <source>
        <dbReference type="EMBL" id="ORY86293.1"/>
    </source>
</evidence>
<feature type="domain" description="Pan3 C-terminal knob" evidence="8">
    <location>
        <begin position="306"/>
        <end position="441"/>
    </location>
</feature>
<dbReference type="Gene3D" id="1.20.5.5160">
    <property type="match status" value="1"/>
</dbReference>
<dbReference type="PANTHER" id="PTHR12272">
    <property type="entry name" value="DEADENYLATION COMPLEX SUBUNIT PAN3"/>
    <property type="match status" value="1"/>
</dbReference>
<keyword evidence="3 7" id="KW-0507">mRNA processing</keyword>
<feature type="binding site" evidence="7">
    <location>
        <position position="112"/>
    </location>
    <ligand>
        <name>ATP</name>
        <dbReference type="ChEBI" id="CHEBI:30616"/>
    </ligand>
</feature>
<evidence type="ECO:0000313" key="10">
    <source>
        <dbReference type="Proteomes" id="UP000193685"/>
    </source>
</evidence>
<dbReference type="InterPro" id="IPR030844">
    <property type="entry name" value="PAN3"/>
</dbReference>
<keyword evidence="6 7" id="KW-0175">Coiled coil</keyword>
<sequence>MPEPFGFDSYRHFQPLQYHLYGSLAPSRKGLAPDERTSHDLFMADDLREQLTKKQEAVLQTLQNSNLPTTLHSYHSLVPLDLQLERSTRVFGYQTYAYKATSKHDGNKYCLRRVEGFRLQSEASITLVQKWRKVRCASVVEVREAFTSKAFTGDSIVFVYAYHPLSSTLYEKHFRQRKPCPETVLWSYLSQLYNALRAIHACGLACRLLDLTKILVTEKNRIRINCCGMLDVLQYDPYADIKYLQAMDLTLAAALVLGLALNDPEVWPDAQFNFDLTTRGYSSQLNDFMHLVLEDADNGCSLSLDAVLGHLGSASLESMDAALSYNDTLESELATATENGRLVRLLCKFGFINERPEFEHDPAWSETGDRYLLKLFRDYVFHQVNERGQPVLDLGHVLACLNKLDAGIEERVMLISRDETSSIVASYRELRQLAESAFNELRRRS</sequence>
<feature type="coiled-coil region" evidence="7">
    <location>
        <begin position="313"/>
        <end position="351"/>
    </location>
</feature>
<comment type="domain">
    <text evidence="7">Contains a pseudokinase domain. The protein kinase domain is predicted to be catalytically inactive because some of the residues important for catalytic activity are substituted and it lacks the equivalent of the binding site for a peptide substrate. However, it has retained an ATP-binding site and ATP-binding is required for mRNA degradation, stimulating the activity of the PAN2 nuclease in vitro. The nucleotide-binding site is juxtaposed to the RNase active site of PAN2 in the complex and may actually bind nucleosides of a poly(A) RNA rather than ATP, feeding the poly(A)-tail to the active site of the deadenylase and thus increasing the efficiency with which this distributive enzyme degrades oligo(A) RNAs.</text>
</comment>
<comment type="function">
    <text evidence="7">Regulatory subunit of the poly(A)-nuclease (PAN) deadenylation complex, one of two cytoplasmic mRNA deadenylases involved in mRNA turnover. PAN specifically shortens poly(A) tails of RNA and the activity is stimulated by poly(A)-binding protein PAB1. PAN deadenylation is followed by rapid degradation of the shortened mRNA tails by the CCR4-NOT complex. Deadenylated mRNAs are then degraded by two alternative mechanisms, namely exosome-mediated 3'-5' exonucleolytic degradation, or deadenlyation-dependent mRNA decaping and subsequent 5'-3' exonucleolytic degradation by XRN1. May also be involved in post-transcriptional maturation of mRNA poly(A) tails. PAN3 acts as a positive regulator for PAN activity, recruiting the catalytic subunit PAN2 to mRNA via its interaction with RNA and with PAB1.</text>
</comment>
<dbReference type="Gene3D" id="1.10.510.10">
    <property type="entry name" value="Transferase(Phosphotransferase) domain 1"/>
    <property type="match status" value="1"/>
</dbReference>
<dbReference type="InterPro" id="IPR041332">
    <property type="entry name" value="Pan3_CK"/>
</dbReference>
<evidence type="ECO:0000256" key="3">
    <source>
        <dbReference type="ARBA" id="ARBA00022664"/>
    </source>
</evidence>
<evidence type="ECO:0000256" key="7">
    <source>
        <dbReference type="HAMAP-Rule" id="MF_03181"/>
    </source>
</evidence>
<dbReference type="PANTHER" id="PTHR12272:SF11">
    <property type="entry name" value="PAN2-PAN3 DEADENYLATION COMPLEX SUBUNIT PAN3"/>
    <property type="match status" value="1"/>
</dbReference>
<comment type="domain">
    <text evidence="7">The pseudokinase domain, the coiled-coil (CC), and C-terminal knob domain (CK) form a structural unit (PKC) that forms an extensive high-affinity interaction surface for PAN2.</text>
</comment>
<gene>
    <name evidence="7" type="primary">PAN3</name>
    <name evidence="9" type="ORF">BCR37DRAFT_343865</name>
</gene>
<keyword evidence="4 7" id="KW-0547">Nucleotide-binding</keyword>
<keyword evidence="10" id="KW-1185">Reference proteome</keyword>
<comment type="subunit">
    <text evidence="7">Homodimer. Forms a heterotrimer with a catalytic subunit PAN2 to form the poly(A)-nuclease (PAN) deadenylation complex. Interacts (via PAM-2 motif) with poly(A)-binding protein PAB1 (via PABC domain), conferring substrate specificity of the enzyme complex.</text>
</comment>
<dbReference type="GO" id="GO:0006397">
    <property type="term" value="P:mRNA processing"/>
    <property type="evidence" value="ECO:0007669"/>
    <property type="project" value="UniProtKB-KW"/>
</dbReference>
<dbReference type="GO" id="GO:0008143">
    <property type="term" value="F:poly(A) binding"/>
    <property type="evidence" value="ECO:0007669"/>
    <property type="project" value="TreeGrafter"/>
</dbReference>
<feature type="region of interest" description="Knob domain" evidence="7">
    <location>
        <begin position="352"/>
        <end position="445"/>
    </location>
</feature>
<dbReference type="Gene3D" id="1.10.287.3700">
    <property type="match status" value="1"/>
</dbReference>
<comment type="subcellular location">
    <subcellularLocation>
        <location evidence="1 7">Cytoplasm</location>
    </subcellularLocation>
</comment>
<evidence type="ECO:0000256" key="5">
    <source>
        <dbReference type="ARBA" id="ARBA00022840"/>
    </source>
</evidence>
<evidence type="ECO:0000256" key="1">
    <source>
        <dbReference type="ARBA" id="ARBA00004496"/>
    </source>
</evidence>
<accession>A0A1Y2FQM3</accession>
<feature type="binding site" evidence="7">
    <location>
        <begin position="212"/>
        <end position="213"/>
    </location>
    <ligand>
        <name>ATP</name>
        <dbReference type="ChEBI" id="CHEBI:30616"/>
    </ligand>
</feature>
<dbReference type="FunFam" id="1.20.5.5160:FF:000002">
    <property type="entry name" value="PAN2-PAN3 deadenylation complex subunit PAN3"/>
    <property type="match status" value="1"/>
</dbReference>
<evidence type="ECO:0000259" key="8">
    <source>
        <dbReference type="Pfam" id="PF18101"/>
    </source>
</evidence>
<dbReference type="HAMAP" id="MF_03181">
    <property type="entry name" value="PAN3"/>
    <property type="match status" value="1"/>
</dbReference>
<comment type="similarity">
    <text evidence="7">Belongs to the protein kinase superfamily. PAN3 family.</text>
</comment>
<evidence type="ECO:0000256" key="4">
    <source>
        <dbReference type="ARBA" id="ARBA00022741"/>
    </source>
</evidence>
<dbReference type="FunFam" id="1.10.287.3700:FF:000001">
    <property type="entry name" value="PAN2-PAN3 deadenylation complex subunit PAN3"/>
    <property type="match status" value="1"/>
</dbReference>
<evidence type="ECO:0000256" key="6">
    <source>
        <dbReference type="ARBA" id="ARBA00023054"/>
    </source>
</evidence>
<dbReference type="SUPFAM" id="SSF56112">
    <property type="entry name" value="Protein kinase-like (PK-like)"/>
    <property type="match status" value="1"/>
</dbReference>
<dbReference type="GO" id="GO:0005524">
    <property type="term" value="F:ATP binding"/>
    <property type="evidence" value="ECO:0007669"/>
    <property type="project" value="UniProtKB-UniRule"/>
</dbReference>
<dbReference type="STRING" id="56484.A0A1Y2FQM3"/>
<dbReference type="OMA" id="YVFHSVD"/>
<dbReference type="GO" id="GO:0000289">
    <property type="term" value="P:nuclear-transcribed mRNA poly(A) tail shortening"/>
    <property type="evidence" value="ECO:0007669"/>
    <property type="project" value="UniProtKB-UniRule"/>
</dbReference>
<keyword evidence="5 7" id="KW-0067">ATP-binding</keyword>
<dbReference type="InterPro" id="IPR011009">
    <property type="entry name" value="Kinase-like_dom_sf"/>
</dbReference>
<dbReference type="EMBL" id="MCFI01000003">
    <property type="protein sequence ID" value="ORY86293.1"/>
    <property type="molecule type" value="Genomic_DNA"/>
</dbReference>
<dbReference type="AlphaFoldDB" id="A0A1Y2FQM3"/>
<proteinExistence type="inferred from homology"/>
<comment type="caution">
    <text evidence="7">Lacks conserved residue(s) required for the propagation of feature annotation.</text>
</comment>
<protein>
    <recommendedName>
        <fullName evidence="7">PAN2-PAN3 deadenylation complex subunit PAN3</fullName>
    </recommendedName>
    <alternativeName>
        <fullName evidence="7">PAB1P-dependent poly(A)-specific ribonuclease</fullName>
    </alternativeName>
    <alternativeName>
        <fullName evidence="7">Poly(A)-nuclease deadenylation complex subunit 3</fullName>
        <shortName evidence="7">PAN deadenylation complex subunit 3</shortName>
    </alternativeName>
</protein>
<dbReference type="OrthoDB" id="204958at2759"/>
<dbReference type="GO" id="GO:0000932">
    <property type="term" value="C:P-body"/>
    <property type="evidence" value="ECO:0007669"/>
    <property type="project" value="TreeGrafter"/>
</dbReference>
<comment type="domain">
    <text evidence="7">The N-terminal zinc finger binds to poly(A) RNA.</text>
</comment>
<dbReference type="Pfam" id="PF18101">
    <property type="entry name" value="Pan3_CK"/>
    <property type="match status" value="1"/>
</dbReference>
<name>A0A1Y2FQM3_PROLT</name>
<organism evidence="9 10">
    <name type="scientific">Protomyces lactucae-debilis</name>
    <dbReference type="NCBI Taxonomy" id="2754530"/>
    <lineage>
        <taxon>Eukaryota</taxon>
        <taxon>Fungi</taxon>
        <taxon>Dikarya</taxon>
        <taxon>Ascomycota</taxon>
        <taxon>Taphrinomycotina</taxon>
        <taxon>Taphrinomycetes</taxon>
        <taxon>Taphrinales</taxon>
        <taxon>Protomycetaceae</taxon>
        <taxon>Protomyces</taxon>
    </lineage>
</organism>